<feature type="domain" description="Plastid lipid-associated protein/fibrillin conserved" evidence="3">
    <location>
        <begin position="49"/>
        <end position="208"/>
    </location>
</feature>
<keyword evidence="2" id="KW-0934">Plastid</keyword>
<dbReference type="InterPro" id="IPR039633">
    <property type="entry name" value="PAP"/>
</dbReference>
<sequence length="217" mass="23774">MQARLKSSVPAAGVSRSAVKPMALLSGLSGLFGGPKRAKAQDSAALRQQKKEELLELIEPLKRGLAATAEDQEAVEEVVQQLERLNPTPKPLESPYLNGQWRLVYTTSDSILGRSKPAFLRPSGPIYQLLDGPNLRAANKETAPLYNQVYAELRPMSVNKVAVQFKTFRIFGLIPISAPASAKGELAMTYLDDEMRISRGDKGNLFVLLMDDPDARP</sequence>
<accession>A0ABY8UHD9</accession>
<organism evidence="4 5">
    <name type="scientific">Tetradesmus obliquus</name>
    <name type="common">Green alga</name>
    <name type="synonym">Acutodesmus obliquus</name>
    <dbReference type="NCBI Taxonomy" id="3088"/>
    <lineage>
        <taxon>Eukaryota</taxon>
        <taxon>Viridiplantae</taxon>
        <taxon>Chlorophyta</taxon>
        <taxon>core chlorophytes</taxon>
        <taxon>Chlorophyceae</taxon>
        <taxon>CS clade</taxon>
        <taxon>Sphaeropleales</taxon>
        <taxon>Scenedesmaceae</taxon>
        <taxon>Tetradesmus</taxon>
    </lineage>
</organism>
<protein>
    <recommendedName>
        <fullName evidence="3">Plastid lipid-associated protein/fibrillin conserved domain-containing protein</fullName>
    </recommendedName>
</protein>
<comment type="subcellular location">
    <subcellularLocation>
        <location evidence="1">Plastid</location>
    </subcellularLocation>
</comment>
<dbReference type="EMBL" id="CP126219">
    <property type="protein sequence ID" value="WIA20685.1"/>
    <property type="molecule type" value="Genomic_DNA"/>
</dbReference>
<dbReference type="InterPro" id="IPR006843">
    <property type="entry name" value="PAP/fibrillin_dom"/>
</dbReference>
<dbReference type="Proteomes" id="UP001244341">
    <property type="component" value="Chromosome 12b"/>
</dbReference>
<name>A0ABY8UHD9_TETOB</name>
<dbReference type="Pfam" id="PF04755">
    <property type="entry name" value="PAP_fibrillin"/>
    <property type="match status" value="1"/>
</dbReference>
<evidence type="ECO:0000259" key="3">
    <source>
        <dbReference type="Pfam" id="PF04755"/>
    </source>
</evidence>
<evidence type="ECO:0000256" key="2">
    <source>
        <dbReference type="ARBA" id="ARBA00022640"/>
    </source>
</evidence>
<evidence type="ECO:0000313" key="5">
    <source>
        <dbReference type="Proteomes" id="UP001244341"/>
    </source>
</evidence>
<gene>
    <name evidence="4" type="ORF">OEZ85_005057</name>
</gene>
<proteinExistence type="predicted"/>
<keyword evidence="5" id="KW-1185">Reference proteome</keyword>
<evidence type="ECO:0000256" key="1">
    <source>
        <dbReference type="ARBA" id="ARBA00004474"/>
    </source>
</evidence>
<evidence type="ECO:0000313" key="4">
    <source>
        <dbReference type="EMBL" id="WIA20685.1"/>
    </source>
</evidence>
<dbReference type="PANTHER" id="PTHR31906">
    <property type="entry name" value="PLASTID-LIPID-ASSOCIATED PROTEIN 4, CHLOROPLASTIC-RELATED"/>
    <property type="match status" value="1"/>
</dbReference>
<reference evidence="4 5" key="1">
    <citation type="submission" date="2023-05" db="EMBL/GenBank/DDBJ databases">
        <title>A 100% complete, gapless, phased diploid assembly of the Scenedesmus obliquus UTEX 3031 genome.</title>
        <authorList>
            <person name="Biondi T.C."/>
            <person name="Hanschen E.R."/>
            <person name="Kwon T."/>
            <person name="Eng W."/>
            <person name="Kruse C.P.S."/>
            <person name="Koehler S.I."/>
            <person name="Kunde Y."/>
            <person name="Gleasner C.D."/>
            <person name="You Mak K.T."/>
            <person name="Polle J."/>
            <person name="Hovde B.T."/>
            <person name="Starkenburg S.R."/>
        </authorList>
    </citation>
    <scope>NUCLEOTIDE SEQUENCE [LARGE SCALE GENOMIC DNA]</scope>
    <source>
        <strain evidence="4 5">DOE0152z</strain>
    </source>
</reference>